<keyword evidence="4" id="KW-1185">Reference proteome</keyword>
<dbReference type="GO" id="GO:0005634">
    <property type="term" value="C:nucleus"/>
    <property type="evidence" value="ECO:0007669"/>
    <property type="project" value="UniProtKB-SubCell"/>
</dbReference>
<accession>A0A1I7XQ53</accession>
<feature type="compositionally biased region" description="Polar residues" evidence="3">
    <location>
        <begin position="142"/>
        <end position="157"/>
    </location>
</feature>
<evidence type="ECO:0000256" key="2">
    <source>
        <dbReference type="ARBA" id="ARBA00023242"/>
    </source>
</evidence>
<dbReference type="PROSITE" id="PS00354">
    <property type="entry name" value="HMGI_Y"/>
    <property type="match status" value="1"/>
</dbReference>
<feature type="region of interest" description="Disordered" evidence="3">
    <location>
        <begin position="53"/>
        <end position="72"/>
    </location>
</feature>
<feature type="region of interest" description="Disordered" evidence="3">
    <location>
        <begin position="1"/>
        <end position="22"/>
    </location>
</feature>
<protein>
    <submittedName>
        <fullName evidence="5">Uncharacterized protein</fullName>
    </submittedName>
</protein>
<dbReference type="Proteomes" id="UP000095283">
    <property type="component" value="Unplaced"/>
</dbReference>
<comment type="subcellular location">
    <subcellularLocation>
        <location evidence="1">Nucleus</location>
    </subcellularLocation>
</comment>
<proteinExistence type="predicted"/>
<feature type="compositionally biased region" description="Basic residues" evidence="3">
    <location>
        <begin position="167"/>
        <end position="182"/>
    </location>
</feature>
<dbReference type="WBParaSite" id="Hba_19474">
    <property type="protein sequence ID" value="Hba_19474"/>
    <property type="gene ID" value="Hba_19474"/>
</dbReference>
<evidence type="ECO:0000256" key="1">
    <source>
        <dbReference type="ARBA" id="ARBA00004123"/>
    </source>
</evidence>
<reference evidence="5" key="1">
    <citation type="submission" date="2016-11" db="UniProtKB">
        <authorList>
            <consortium name="WormBaseParasite"/>
        </authorList>
    </citation>
    <scope>IDENTIFICATION</scope>
</reference>
<dbReference type="GO" id="GO:0006355">
    <property type="term" value="P:regulation of DNA-templated transcription"/>
    <property type="evidence" value="ECO:0007669"/>
    <property type="project" value="InterPro"/>
</dbReference>
<organism evidence="4 5">
    <name type="scientific">Heterorhabditis bacteriophora</name>
    <name type="common">Entomopathogenic nematode worm</name>
    <dbReference type="NCBI Taxonomy" id="37862"/>
    <lineage>
        <taxon>Eukaryota</taxon>
        <taxon>Metazoa</taxon>
        <taxon>Ecdysozoa</taxon>
        <taxon>Nematoda</taxon>
        <taxon>Chromadorea</taxon>
        <taxon>Rhabditida</taxon>
        <taxon>Rhabditina</taxon>
        <taxon>Rhabditomorpha</taxon>
        <taxon>Strongyloidea</taxon>
        <taxon>Heterorhabditidae</taxon>
        <taxon>Heterorhabditis</taxon>
    </lineage>
</organism>
<dbReference type="AlphaFoldDB" id="A0A1I7XQ53"/>
<dbReference type="InterPro" id="IPR000637">
    <property type="entry name" value="HMGI/Y_DNA-bd_CS"/>
</dbReference>
<name>A0A1I7XQ53_HETBA</name>
<keyword evidence="2" id="KW-0539">Nucleus</keyword>
<evidence type="ECO:0000256" key="3">
    <source>
        <dbReference type="SAM" id="MobiDB-lite"/>
    </source>
</evidence>
<evidence type="ECO:0000313" key="4">
    <source>
        <dbReference type="Proteomes" id="UP000095283"/>
    </source>
</evidence>
<evidence type="ECO:0000313" key="5">
    <source>
        <dbReference type="WBParaSite" id="Hba_19474"/>
    </source>
</evidence>
<sequence length="182" mass="20574">MEPIVVDDEHSNNQRQTTVGNDSERMRLRYTILVNRTVGDVLREALGSRYRRTPRTEVKKEQPSSLVSFRSPSPPPVDVKLFNSEEISRQTREQSFIPHSGSAPTRRGWVKSRSNAHFDRFLSGIVASLGEEAFMETAGSERISSPQEEIETINNKPMSVHGTTPIRRGRGRPRKHPLPGNT</sequence>
<feature type="region of interest" description="Disordered" evidence="3">
    <location>
        <begin position="138"/>
        <end position="182"/>
    </location>
</feature>